<dbReference type="OrthoDB" id="9398364at2759"/>
<reference evidence="2 3" key="1">
    <citation type="submission" date="2016-02" db="EMBL/GenBank/DDBJ databases">
        <title>Band-tailed pigeon sequencing and assembly.</title>
        <authorList>
            <person name="Soares A.E."/>
            <person name="Novak B.J."/>
            <person name="Rice E.S."/>
            <person name="O'Connell B."/>
            <person name="Chang D."/>
            <person name="Weber S."/>
            <person name="Shapiro B."/>
        </authorList>
    </citation>
    <scope>NUCLEOTIDE SEQUENCE [LARGE SCALE GENOMIC DNA]</scope>
    <source>
        <strain evidence="2">BTP2013</strain>
        <tissue evidence="2">Blood</tissue>
    </source>
</reference>
<dbReference type="Proteomes" id="UP000190648">
    <property type="component" value="Unassembled WGS sequence"/>
</dbReference>
<protein>
    <submittedName>
        <fullName evidence="2">Uncharacterized protein</fullName>
    </submittedName>
</protein>
<evidence type="ECO:0000313" key="2">
    <source>
        <dbReference type="EMBL" id="OPJ73358.1"/>
    </source>
</evidence>
<dbReference type="AlphaFoldDB" id="A0A1V4JMF0"/>
<dbReference type="EMBL" id="LSYS01006902">
    <property type="protein sequence ID" value="OPJ73358.1"/>
    <property type="molecule type" value="Genomic_DNA"/>
</dbReference>
<evidence type="ECO:0000313" key="3">
    <source>
        <dbReference type="Proteomes" id="UP000190648"/>
    </source>
</evidence>
<feature type="compositionally biased region" description="Acidic residues" evidence="1">
    <location>
        <begin position="85"/>
        <end position="96"/>
    </location>
</feature>
<name>A0A1V4JMF0_PATFA</name>
<gene>
    <name evidence="2" type="ORF">AV530_005731</name>
</gene>
<accession>A0A1V4JMF0</accession>
<proteinExistence type="predicted"/>
<feature type="compositionally biased region" description="Acidic residues" evidence="1">
    <location>
        <begin position="104"/>
        <end position="114"/>
    </location>
</feature>
<organism evidence="2 3">
    <name type="scientific">Patagioenas fasciata monilis</name>
    <dbReference type="NCBI Taxonomy" id="372326"/>
    <lineage>
        <taxon>Eukaryota</taxon>
        <taxon>Metazoa</taxon>
        <taxon>Chordata</taxon>
        <taxon>Craniata</taxon>
        <taxon>Vertebrata</taxon>
        <taxon>Euteleostomi</taxon>
        <taxon>Archelosauria</taxon>
        <taxon>Archosauria</taxon>
        <taxon>Dinosauria</taxon>
        <taxon>Saurischia</taxon>
        <taxon>Theropoda</taxon>
        <taxon>Coelurosauria</taxon>
        <taxon>Aves</taxon>
        <taxon>Neognathae</taxon>
        <taxon>Neoaves</taxon>
        <taxon>Columbimorphae</taxon>
        <taxon>Columbiformes</taxon>
        <taxon>Columbidae</taxon>
        <taxon>Patagioenas</taxon>
    </lineage>
</organism>
<evidence type="ECO:0000256" key="1">
    <source>
        <dbReference type="SAM" id="MobiDB-lite"/>
    </source>
</evidence>
<sequence>MQCAHAYQALFNTIQYSQGEERVSGSGDKVTSPLATPTLVTGTAAEPENQPVLVSVTPVHEKKHWKSAHLLRDEEAFPTKKQEEEAYCPDSEEADYSEAGPLQELEEEEFFDFP</sequence>
<feature type="region of interest" description="Disordered" evidence="1">
    <location>
        <begin position="76"/>
        <end position="114"/>
    </location>
</feature>
<keyword evidence="3" id="KW-1185">Reference proteome</keyword>
<comment type="caution">
    <text evidence="2">The sequence shown here is derived from an EMBL/GenBank/DDBJ whole genome shotgun (WGS) entry which is preliminary data.</text>
</comment>